<dbReference type="HOGENOM" id="CLU_045011_13_1_7"/>
<dbReference type="SFLD" id="SFLDS00003">
    <property type="entry name" value="Haloacid_Dehalogenase"/>
    <property type="match status" value="1"/>
</dbReference>
<keyword evidence="2" id="KW-1185">Reference proteome</keyword>
<dbReference type="InterPro" id="IPR036412">
    <property type="entry name" value="HAD-like_sf"/>
</dbReference>
<organism evidence="1 2">
    <name type="scientific">Pseudodesulfovibrio piezophilus (strain DSM 21447 / JCM 15486 / C1TLV30)</name>
    <name type="common">Desulfovibrio piezophilus</name>
    <dbReference type="NCBI Taxonomy" id="1322246"/>
    <lineage>
        <taxon>Bacteria</taxon>
        <taxon>Pseudomonadati</taxon>
        <taxon>Thermodesulfobacteriota</taxon>
        <taxon>Desulfovibrionia</taxon>
        <taxon>Desulfovibrionales</taxon>
        <taxon>Desulfovibrionaceae</taxon>
    </lineage>
</organism>
<dbReference type="Gene3D" id="3.40.50.1000">
    <property type="entry name" value="HAD superfamily/HAD-like"/>
    <property type="match status" value="1"/>
</dbReference>
<sequence>MTQKLVDAIFWDIDGTLILTEELHFQSVADYCTKREMELTDADNAAMIGKTMIEKWDYLHTQKNLPGSETLFRHECAQYYMENLKNCRIRESPLRLMRKASDMNIPQACVSNGDRQVVHNNINVLGIGSFIDFALTGDDFDNGKPAPDPYRLACKKMGIPHSRGLVVEDSRVGVASAAAAGLTVIAWPDASSSFTSEDFAKADYLISSLEEFPAHLLGLTQADMASLTK</sequence>
<gene>
    <name evidence="1" type="ordered locus">BN4_20149</name>
</gene>
<dbReference type="BioCyc" id="DPIE1322246:BN4_RS14975-MONOMER"/>
<evidence type="ECO:0000313" key="2">
    <source>
        <dbReference type="Proteomes" id="UP000011724"/>
    </source>
</evidence>
<reference evidence="2" key="2">
    <citation type="journal article" date="2013" name="Stand. Genomic Sci.">
        <title>Complete genome sequence of Desulfocapsa sulfexigens, a marine deltaproteobacterium specialized in disproportionating inorganic sulfur compounds.</title>
        <authorList>
            <person name="Finster K.W."/>
            <person name="Kjeldsen K.U."/>
            <person name="Kube M."/>
            <person name="Reinhardt R."/>
            <person name="Mussmann M."/>
            <person name="Amann R."/>
            <person name="Schreiber L."/>
        </authorList>
    </citation>
    <scope>NUCLEOTIDE SEQUENCE [LARGE SCALE GENOMIC DNA]</scope>
    <source>
        <strain evidence="2">DSM 10523 / SB164P1</strain>
    </source>
</reference>
<dbReference type="PANTHER" id="PTHR18901">
    <property type="entry name" value="2-DEOXYGLUCOSE-6-PHOSPHATE PHOSPHATASE 2"/>
    <property type="match status" value="1"/>
</dbReference>
<dbReference type="AlphaFoldDB" id="M1WKU6"/>
<protein>
    <submittedName>
        <fullName evidence="1">HAD-superfamily hydrolase, subfamily IA, variant 3</fullName>
    </submittedName>
</protein>
<name>M1WKU6_PSEP2</name>
<dbReference type="STRING" id="1322246.BN4_20149"/>
<reference evidence="1 2" key="1">
    <citation type="journal article" date="2013" name="PLoS ONE">
        <title>The first genomic and proteomic characterization of a deep-sea sulfate reducer: insights into the piezophilic lifestyle of Desulfovibrio piezophilus.</title>
        <authorList>
            <person name="Pradel N."/>
            <person name="Ji B."/>
            <person name="Gimenez G."/>
            <person name="Talla E."/>
            <person name="Lenoble P."/>
            <person name="Garel M."/>
            <person name="Tamburini C."/>
            <person name="Fourquet P."/>
            <person name="Lebrun R."/>
            <person name="Bertin P."/>
            <person name="Denis Y."/>
            <person name="Pophillat M."/>
            <person name="Barbe V."/>
            <person name="Ollivier B."/>
            <person name="Dolla A."/>
        </authorList>
    </citation>
    <scope>NUCLEOTIDE SEQUENCE [LARGE SCALE GENOMIC DNA]</scope>
    <source>
        <strain evidence="2">DSM 10523 / SB164P1</strain>
    </source>
</reference>
<evidence type="ECO:0000313" key="1">
    <source>
        <dbReference type="EMBL" id="CCH50211.1"/>
    </source>
</evidence>
<dbReference type="EMBL" id="FO203427">
    <property type="protein sequence ID" value="CCH50211.1"/>
    <property type="molecule type" value="Genomic_DNA"/>
</dbReference>
<dbReference type="InterPro" id="IPR041492">
    <property type="entry name" value="HAD_2"/>
</dbReference>
<dbReference type="InterPro" id="IPR023214">
    <property type="entry name" value="HAD_sf"/>
</dbReference>
<dbReference type="RefSeq" id="WP_015416253.1">
    <property type="nucleotide sequence ID" value="NC_020409.1"/>
</dbReference>
<dbReference type="NCBIfam" id="TIGR01509">
    <property type="entry name" value="HAD-SF-IA-v3"/>
    <property type="match status" value="1"/>
</dbReference>
<dbReference type="KEGG" id="dpi:BN4_20149"/>
<dbReference type="Gene3D" id="1.10.150.240">
    <property type="entry name" value="Putative phosphatase, domain 2"/>
    <property type="match status" value="1"/>
</dbReference>
<accession>M1WKU6</accession>
<dbReference type="SFLD" id="SFLDG01129">
    <property type="entry name" value="C1.5:_HAD__Beta-PGM__Phosphata"/>
    <property type="match status" value="1"/>
</dbReference>
<proteinExistence type="predicted"/>
<keyword evidence="1" id="KW-0378">Hydrolase</keyword>
<dbReference type="SUPFAM" id="SSF56784">
    <property type="entry name" value="HAD-like"/>
    <property type="match status" value="1"/>
</dbReference>
<dbReference type="eggNOG" id="COG0637">
    <property type="taxonomic scope" value="Bacteria"/>
</dbReference>
<dbReference type="InterPro" id="IPR023198">
    <property type="entry name" value="PGP-like_dom2"/>
</dbReference>
<dbReference type="Proteomes" id="UP000011724">
    <property type="component" value="Chromosome"/>
</dbReference>
<dbReference type="OrthoDB" id="9778019at2"/>
<dbReference type="Pfam" id="PF13419">
    <property type="entry name" value="HAD_2"/>
    <property type="match status" value="1"/>
</dbReference>
<dbReference type="PATRIC" id="fig|879567.3.peg.3209"/>
<dbReference type="CDD" id="cd07505">
    <property type="entry name" value="HAD_BPGM-like"/>
    <property type="match status" value="1"/>
</dbReference>
<dbReference type="PANTHER" id="PTHR18901:SF38">
    <property type="entry name" value="PSEUDOURIDINE-5'-PHOSPHATASE"/>
    <property type="match status" value="1"/>
</dbReference>
<dbReference type="InterPro" id="IPR006439">
    <property type="entry name" value="HAD-SF_hydro_IA"/>
</dbReference>
<dbReference type="GO" id="GO:0016787">
    <property type="term" value="F:hydrolase activity"/>
    <property type="evidence" value="ECO:0007669"/>
    <property type="project" value="UniProtKB-KW"/>
</dbReference>